<dbReference type="AlphaFoldDB" id="A0A418SDA5"/>
<name>A0A418SDA5_9RHOB</name>
<gene>
    <name evidence="1" type="ORF">PSAL_005810</name>
</gene>
<reference evidence="1 2" key="1">
    <citation type="submission" date="2020-08" db="EMBL/GenBank/DDBJ databases">
        <title>Genome sequence of Rhodobacteraceae bacterium Lw-13e.</title>
        <authorList>
            <person name="Poehlein A."/>
            <person name="Wolter L."/>
            <person name="Daniel R."/>
            <person name="Brinkhoff T."/>
        </authorList>
    </citation>
    <scope>NUCLEOTIDE SEQUENCE [LARGE SCALE GENOMIC DNA]</scope>
    <source>
        <strain evidence="1 2">Lw-13e</strain>
    </source>
</reference>
<evidence type="ECO:0000313" key="1">
    <source>
        <dbReference type="EMBL" id="QPM89365.1"/>
    </source>
</evidence>
<dbReference type="EMBL" id="CP060436">
    <property type="protein sequence ID" value="QPM89365.1"/>
    <property type="molecule type" value="Genomic_DNA"/>
</dbReference>
<sequence length="182" mass="20146">MDEICSEERALIEDHLRERGVTRVGPGVTAAGFDYVWDGQRLISADPRNRGWGSAGGRPGSVRQPARGQYRSEEDILKDKEIAQAIRDGLSGKQIAHQLDTSAARVRRIARRHGLKQERGESGMKGAELPLDEAVTARILPFVDGQRSVTQIARLSGCTIRTVRLRQKRLGLDIPDKRSARA</sequence>
<keyword evidence="2" id="KW-1185">Reference proteome</keyword>
<accession>A0A418SDA5</accession>
<protein>
    <submittedName>
        <fullName evidence="1">Uncharacterized protein</fullName>
    </submittedName>
</protein>
<proteinExistence type="predicted"/>
<dbReference type="KEGG" id="palw:PSAL_005810"/>
<dbReference type="OrthoDB" id="7869486at2"/>
<dbReference type="Proteomes" id="UP000283786">
    <property type="component" value="Chromosome"/>
</dbReference>
<organism evidence="1 2">
    <name type="scientific">Pseudooceanicola algae</name>
    <dbReference type="NCBI Taxonomy" id="1537215"/>
    <lineage>
        <taxon>Bacteria</taxon>
        <taxon>Pseudomonadati</taxon>
        <taxon>Pseudomonadota</taxon>
        <taxon>Alphaproteobacteria</taxon>
        <taxon>Rhodobacterales</taxon>
        <taxon>Paracoccaceae</taxon>
        <taxon>Pseudooceanicola</taxon>
    </lineage>
</organism>
<dbReference type="RefSeq" id="WP_119840316.1">
    <property type="nucleotide sequence ID" value="NZ_CP060436.1"/>
</dbReference>
<evidence type="ECO:0000313" key="2">
    <source>
        <dbReference type="Proteomes" id="UP000283786"/>
    </source>
</evidence>